<organism evidence="2 3">
    <name type="scientific">Rhizopus delemar (strain RA 99-880 / ATCC MYA-4621 / FGSC 9543 / NRRL 43880)</name>
    <name type="common">Mucormycosis agent</name>
    <name type="synonym">Rhizopus arrhizus var. delemar</name>
    <dbReference type="NCBI Taxonomy" id="246409"/>
    <lineage>
        <taxon>Eukaryota</taxon>
        <taxon>Fungi</taxon>
        <taxon>Fungi incertae sedis</taxon>
        <taxon>Mucoromycota</taxon>
        <taxon>Mucoromycotina</taxon>
        <taxon>Mucoromycetes</taxon>
        <taxon>Mucorales</taxon>
        <taxon>Mucorineae</taxon>
        <taxon>Rhizopodaceae</taxon>
        <taxon>Rhizopus</taxon>
    </lineage>
</organism>
<dbReference type="InterPro" id="IPR019416">
    <property type="entry name" value="NCBP3"/>
</dbReference>
<evidence type="ECO:0000313" key="2">
    <source>
        <dbReference type="EMBL" id="EIE92235.1"/>
    </source>
</evidence>
<dbReference type="OrthoDB" id="422106at2759"/>
<dbReference type="EMBL" id="CH476755">
    <property type="protein sequence ID" value="EIE92235.1"/>
    <property type="molecule type" value="Genomic_DNA"/>
</dbReference>
<name>I1CUV5_RHIO9</name>
<dbReference type="Pfam" id="PF10309">
    <property type="entry name" value="NCBP3"/>
    <property type="match status" value="1"/>
</dbReference>
<dbReference type="GO" id="GO:0003729">
    <property type="term" value="F:mRNA binding"/>
    <property type="evidence" value="ECO:0007669"/>
    <property type="project" value="InterPro"/>
</dbReference>
<dbReference type="VEuPathDB" id="FungiDB:RO3G_17042"/>
<proteinExistence type="predicted"/>
<reference evidence="2 3" key="1">
    <citation type="journal article" date="2009" name="PLoS Genet.">
        <title>Genomic analysis of the basal lineage fungus Rhizopus oryzae reveals a whole-genome duplication.</title>
        <authorList>
            <person name="Ma L.-J."/>
            <person name="Ibrahim A.S."/>
            <person name="Skory C."/>
            <person name="Grabherr M.G."/>
            <person name="Burger G."/>
            <person name="Butler M."/>
            <person name="Elias M."/>
            <person name="Idnurm A."/>
            <person name="Lang B.F."/>
            <person name="Sone T."/>
            <person name="Abe A."/>
            <person name="Calvo S.E."/>
            <person name="Corrochano L.M."/>
            <person name="Engels R."/>
            <person name="Fu J."/>
            <person name="Hansberg W."/>
            <person name="Kim J.-M."/>
            <person name="Kodira C.D."/>
            <person name="Koehrsen M.J."/>
            <person name="Liu B."/>
            <person name="Miranda-Saavedra D."/>
            <person name="O'Leary S."/>
            <person name="Ortiz-Castellanos L."/>
            <person name="Poulter R."/>
            <person name="Rodriguez-Romero J."/>
            <person name="Ruiz-Herrera J."/>
            <person name="Shen Y.-Q."/>
            <person name="Zeng Q."/>
            <person name="Galagan J."/>
            <person name="Birren B.W."/>
            <person name="Cuomo C.A."/>
            <person name="Wickes B.L."/>
        </authorList>
    </citation>
    <scope>NUCLEOTIDE SEQUENCE [LARGE SCALE GENOMIC DNA]</scope>
    <source>
        <strain evidence="3">RA 99-880 / ATCC MYA-4621 / FGSC 9543 / NRRL 43880</strain>
    </source>
</reference>
<sequence length="250" mass="28994">MDDVKEAMDLDLDLDEELSKYTTPQDQLSEPIQEDKGSQDQRDEKEQDGKEEVKLVSDEPFDRFEALPRPVAIFLHGVNDMSTEQVVAYCNHPEGLKVEWIDDSACNLVMKTTSEAKELAESLLVDKDEINQLNHKTLLKTKPFRDEHDEIVDTLSLRIATDEDVKRRGASERSRYYRIYGTDRTKLRKETIQSRKEMIDRMSKNGGDGRSVFDRLDQEEEEVTEEEKNEEIVDQPLPLDLSCLANYYQD</sequence>
<dbReference type="PANTHER" id="PTHR16291">
    <property type="entry name" value="NUCLEAR CAP-BINDING PROTEIN SUBUNIT 3"/>
    <property type="match status" value="1"/>
</dbReference>
<dbReference type="RefSeq" id="XP_067527631.1">
    <property type="nucleotide sequence ID" value="XM_067671626.1"/>
</dbReference>
<dbReference type="GO" id="GO:0005634">
    <property type="term" value="C:nucleus"/>
    <property type="evidence" value="ECO:0007669"/>
    <property type="project" value="TreeGrafter"/>
</dbReference>
<dbReference type="PANTHER" id="PTHR16291:SF0">
    <property type="entry name" value="NUCLEAR CAP-BINDING PROTEIN SUBUNIT 3"/>
    <property type="match status" value="1"/>
</dbReference>
<dbReference type="GO" id="GO:0000340">
    <property type="term" value="F:RNA 7-methylguanosine cap binding"/>
    <property type="evidence" value="ECO:0007669"/>
    <property type="project" value="InterPro"/>
</dbReference>
<protein>
    <submittedName>
        <fullName evidence="2">Uncharacterized protein</fullName>
    </submittedName>
</protein>
<dbReference type="Proteomes" id="UP000009138">
    <property type="component" value="Unassembled WGS sequence"/>
</dbReference>
<dbReference type="AlphaFoldDB" id="I1CUV5"/>
<dbReference type="InParanoid" id="I1CUV5"/>
<feature type="region of interest" description="Disordered" evidence="1">
    <location>
        <begin position="1"/>
        <end position="57"/>
    </location>
</feature>
<feature type="compositionally biased region" description="Basic and acidic residues" evidence="1">
    <location>
        <begin position="33"/>
        <end position="57"/>
    </location>
</feature>
<evidence type="ECO:0000256" key="1">
    <source>
        <dbReference type="SAM" id="MobiDB-lite"/>
    </source>
</evidence>
<dbReference type="eggNOG" id="ENOG502RUSZ">
    <property type="taxonomic scope" value="Eukaryota"/>
</dbReference>
<accession>I1CUV5</accession>
<gene>
    <name evidence="2" type="ORF">RO3G_17042</name>
</gene>
<keyword evidence="3" id="KW-1185">Reference proteome</keyword>
<dbReference type="OMA" id="LLVKVEW"/>
<evidence type="ECO:0000313" key="3">
    <source>
        <dbReference type="Proteomes" id="UP000009138"/>
    </source>
</evidence>
<feature type="compositionally biased region" description="Polar residues" evidence="1">
    <location>
        <begin position="20"/>
        <end position="30"/>
    </location>
</feature>
<dbReference type="GeneID" id="93624007"/>